<keyword evidence="2" id="KW-1185">Reference proteome</keyword>
<reference evidence="1 2" key="1">
    <citation type="submission" date="2019-03" db="EMBL/GenBank/DDBJ databases">
        <title>Draft genome sequences of novel Actinobacteria.</title>
        <authorList>
            <person name="Sahin N."/>
            <person name="Ay H."/>
            <person name="Saygin H."/>
        </authorList>
    </citation>
    <scope>NUCLEOTIDE SEQUENCE [LARGE SCALE GENOMIC DNA]</scope>
    <source>
        <strain evidence="1 2">DSM 45347</strain>
    </source>
</reference>
<dbReference type="EMBL" id="SMJW01000197">
    <property type="protein sequence ID" value="TDC09388.1"/>
    <property type="molecule type" value="Genomic_DNA"/>
</dbReference>
<proteinExistence type="predicted"/>
<comment type="caution">
    <text evidence="1">The sequence shown here is derived from an EMBL/GenBank/DDBJ whole genome shotgun (WGS) entry which is preliminary data.</text>
</comment>
<name>A0A4R4NJ53_9ACTN</name>
<dbReference type="RefSeq" id="WP_131943446.1">
    <property type="nucleotide sequence ID" value="NZ_BAAAMX010000012.1"/>
</dbReference>
<protein>
    <submittedName>
        <fullName evidence="1">Uncharacterized protein</fullName>
    </submittedName>
</protein>
<organism evidence="1 2">
    <name type="scientific">Actinomadura bangladeshensis</name>
    <dbReference type="NCBI Taxonomy" id="453573"/>
    <lineage>
        <taxon>Bacteria</taxon>
        <taxon>Bacillati</taxon>
        <taxon>Actinomycetota</taxon>
        <taxon>Actinomycetes</taxon>
        <taxon>Streptosporangiales</taxon>
        <taxon>Thermomonosporaceae</taxon>
        <taxon>Actinomadura</taxon>
    </lineage>
</organism>
<sequence>MSVLITVLTPFNPSSGSTEPFLRWRLDHSYGRNAQLLWNPATGGVVRYARLKSTALDPVTGR</sequence>
<accession>A0A4R4NJ53</accession>
<evidence type="ECO:0000313" key="2">
    <source>
        <dbReference type="Proteomes" id="UP000295431"/>
    </source>
</evidence>
<dbReference type="AlphaFoldDB" id="A0A4R4NJ53"/>
<gene>
    <name evidence="1" type="ORF">E1284_29575</name>
</gene>
<evidence type="ECO:0000313" key="1">
    <source>
        <dbReference type="EMBL" id="TDC09388.1"/>
    </source>
</evidence>
<dbReference type="Proteomes" id="UP000295431">
    <property type="component" value="Unassembled WGS sequence"/>
</dbReference>